<dbReference type="InterPro" id="IPR050865">
    <property type="entry name" value="BEACH_Domain"/>
</dbReference>
<sequence>MNELLSLKQACISVLTMKFQPNQIYIGIPIEIQRKLQLDFFPIIKNPRDLQNLMSENHDFLGLLKSTPFSMNFDREIVSFFSNDKNSIISNFSQSATFILFNEIVLFYKEFNCEFVNEILEITFNLIDILKNDSDNLILAQSLFLSTIEVYFINQKQQLDNPITQKIFHLLEKFLLIPGISPKSQNILLIIANNAFPKLKILNFSYVREFFQLVDTLQKQLADKFDKQVLSNIISNLTLAISSLDIFALEIFSKYLNFLSENSITMTVDILIKSFLIKICNLNHQIIASKNSEKNDQENDDIIDISQFLSNDNQMISNVYNKHSISENLNELTNHLLEIKEKSSITENLVVEDDPNFYQICEIIANVLNDFPILKKRFFLSFIKKVQYEEDRFQVDLIYCLVILMKGEAPLDFESLRLFIEISMSLIFIPTNDQKILYLREKTLIMIFNTNYDEQEFGILFNTFEKRPDNYSQLIISLCNIVDEIHKTDIILLNILLSNHKLLNILISNDSLSDLIISSIKNVRYQIFALLHKIMEIRCDLMINDRKHLSKFVSFSFEIDARIFIFKHLKKLLKQHSDNENIQNEIIRLFEIFSNQPNEDTIQFMIDLFNLINNEIISSSFLHYISDVVHFISQLEKNEKVQQILISFLKILFQFSHQKLKPIGTDLFENIFVNNFCDSKEINTLLIEKLFNLSCGRLVENLFNNLNNFESFEIINPRAIKIILRVIYIKMEENSFTKEELVDIKILVNKINQLSDFSLNNCELFNSVGIDIDTILFIFKKRDDELFDQELMNSLLLLLSNIMISSSSLNSVRTFISLLCPNDGKYLSYYHKNIVNSLVSIVNRSNRVPSVFFPLSGKIIIHGLNYQNLVNGLNVSFWLCPSENDQFQLFSIESLLNISIVHHQVRFSLMNNESEMISLEKRIKSSNWQIFSVYLYYQNYNLSVSFYSENELLGCHDFGIAISSDFQFESVIGQNGNVNEIMSYLGSLCIIDGNSEENKAVSFLHKFGCNIYSEKIIEEDEKIILFAIPTYISKNSLSLTFISKFVKCQFNQIKIQKLPLSFNSVIAKHSRVDYFIPLFAQSGLNLHIKNENDECPNNEVLVIPDILEISMNIVGELLKTNTSAQLSFSEQHGFAIIAHLLRSAASDKITFGLYEKTLSIYELLTDPVFKKKFAVDILFAIDIWIRCDDLNKIVLNWVMTSNQLFQESFTNISILSILRIYFWYSPIEESIIYQDRSPKINIKECRLVFLSVIEKSNKLNSVDIASLISHALSCPDIEQSLELLDCLSNLVENRNNSNIFESILSLHYLLYIKNYQLVEKALNIIIDAHTKGLIHSITFPEHVEVICFDLPLLYSNDDLFKNLFAKLEKNVTPELFNFCFYLALITKEDNLIKLLDFIETRPTFNFYNIKNSSTLKTWCLWPIVALFLYNLLTKRILDLIVSSNQENWQNLYNMTEVVGDILEVNAHEIKHIILMTIATQIVSIGNNDCFLKMASHFLFVRENKSFLKYNDIAKIEKWDIFRGKILFSEPQINSLSNRFYFGTVMKEDDLWCDGDLAQVVVSLYEKDPVENYIEFIILMGAYLLISEKDPLHNVKKKVKISSCPALLIFNHMAAHFRENKINYKNKKNKMDKDTYIANFIENHKSYFDDFYTFSEVYQKELMTIIKEFKDDNLGKFNNLSNQMIKSYADDDKYTKSSTKKLWSTFWRSMTVEKAPWYYSIPHVLNGKTVGGNFYKRDFTYTYLLCPTKMSINYHYDDHLKESLIRDSRNLESAEAKYQELIENQKQQMEEAKPHEVFAVLGEKNANTLKVNTASKSTLGRIKFEVDNCEIRKPGKNKEKVKFMITNNMILIDTISIKPNEIHFVFLRNVRQRPTAIEIFDIYGNSYFINFPFGGSTSIYAMDVLNHMKSLTKNVQLQPFKPFFESKNFTQQWVNGEISNFEYLMTLNIYAGRSFNDVFNYPVMPWVISDYQSNELKLDNPEFFRDLTKSIGAISPKRIETLRKTYSQYTAQSIIKPFLYSSWHICPLTLYLYLIRIEPFTTLHTKIQSGKFDHPGRLFSSIQSSYEFCTTQVNDFRELIPEFYCSPEFLVNANNFDFGVFNNEKINHVKLPNWAKTPLDFVYKHRKALESEHVSKLLHCWIDFIFGSKQRSIEFDNVFNEMMYADIWETEFGKNPSHKIDIETTLDYVGQVPPLLFDKPHPQKKVLNSNSTQNKVKLPTKKMMKETVLDMEIKAGIYSENKMVYLIDSTDNSLVIMQIKKSGKTKLVEKTKKCFSKIINSSNIINAFLAYSLVSKNEIIVIRSSTNGDDIFCRTKHEIVTFSLSNNYFVTSDVDSNLSFYRYNDNQNQNQSAIMSLTQSSSVDILNRNNTNIISINDSLNNVNLPGNATLEFNLPTFRECLSKITISDTFHMAICGTNDGCLLFVSTNKRSIEKTVDIGDRIEPVEILITNSWGFVAVCGEQSKTVNCENTNGAYQNNNKNYYFLLYSINGEEILRRKIAHRIRFWTCWTSNDGFDYILMCDESNVYAFEAYYGNITIPFIAFTEEIVGMTLIEQKNKVAIFLKYGKIVITPIEIVG</sequence>
<dbReference type="PANTHER" id="PTHR13743">
    <property type="entry name" value="BEIGE/BEACH-RELATED"/>
    <property type="match status" value="1"/>
</dbReference>
<dbReference type="InterPro" id="IPR036322">
    <property type="entry name" value="WD40_repeat_dom_sf"/>
</dbReference>
<evidence type="ECO:0000313" key="3">
    <source>
        <dbReference type="EMBL" id="OHT11740.1"/>
    </source>
</evidence>
<dbReference type="PROSITE" id="PS50197">
    <property type="entry name" value="BEACH"/>
    <property type="match status" value="1"/>
</dbReference>
<accession>A0A1J4KPM2</accession>
<dbReference type="PANTHER" id="PTHR13743:SF161">
    <property type="entry name" value="BEIGE_BEACH DOMAIN CONTAINING PROTEIN"/>
    <property type="match status" value="1"/>
</dbReference>
<evidence type="ECO:0000313" key="4">
    <source>
        <dbReference type="Proteomes" id="UP000179807"/>
    </source>
</evidence>
<dbReference type="Gene3D" id="1.10.1540.10">
    <property type="entry name" value="BEACH domain"/>
    <property type="match status" value="1"/>
</dbReference>
<comment type="caution">
    <text evidence="3">The sequence shown here is derived from an EMBL/GenBank/DDBJ whole genome shotgun (WGS) entry which is preliminary data.</text>
</comment>
<feature type="domain" description="BEACH" evidence="2">
    <location>
        <begin position="1917"/>
        <end position="2203"/>
    </location>
</feature>
<reference evidence="3" key="1">
    <citation type="submission" date="2016-10" db="EMBL/GenBank/DDBJ databases">
        <authorList>
            <person name="Benchimol M."/>
            <person name="Almeida L.G."/>
            <person name="Vasconcelos A.T."/>
            <person name="Perreira-Neves A."/>
            <person name="Rosa I.A."/>
            <person name="Tasca T."/>
            <person name="Bogo M.R."/>
            <person name="de Souza W."/>
        </authorList>
    </citation>
    <scope>NUCLEOTIDE SEQUENCE [LARGE SCALE GENOMIC DNA]</scope>
    <source>
        <strain evidence="3">K</strain>
    </source>
</reference>
<dbReference type="SUPFAM" id="SSF50729">
    <property type="entry name" value="PH domain-like"/>
    <property type="match status" value="1"/>
</dbReference>
<dbReference type="InterPro" id="IPR000409">
    <property type="entry name" value="BEACH_dom"/>
</dbReference>
<proteinExistence type="predicted"/>
<dbReference type="EMBL" id="MLAK01000580">
    <property type="protein sequence ID" value="OHT11740.1"/>
    <property type="molecule type" value="Genomic_DNA"/>
</dbReference>
<dbReference type="Pfam" id="PF02138">
    <property type="entry name" value="Beach"/>
    <property type="match status" value="1"/>
</dbReference>
<dbReference type="SUPFAM" id="SSF50978">
    <property type="entry name" value="WD40 repeat-like"/>
    <property type="match status" value="1"/>
</dbReference>
<dbReference type="InterPro" id="IPR036372">
    <property type="entry name" value="BEACH_dom_sf"/>
</dbReference>
<dbReference type="SUPFAM" id="SSF81837">
    <property type="entry name" value="BEACH domain"/>
    <property type="match status" value="1"/>
</dbReference>
<gene>
    <name evidence="3" type="ORF">TRFO_18717</name>
</gene>
<keyword evidence="1" id="KW-0175">Coiled coil</keyword>
<dbReference type="OrthoDB" id="26681at2759"/>
<keyword evidence="4" id="KW-1185">Reference proteome</keyword>
<feature type="coiled-coil region" evidence="1">
    <location>
        <begin position="1763"/>
        <end position="1790"/>
    </location>
</feature>
<evidence type="ECO:0000256" key="1">
    <source>
        <dbReference type="SAM" id="Coils"/>
    </source>
</evidence>
<dbReference type="VEuPathDB" id="TrichDB:TRFO_18717"/>
<dbReference type="CDD" id="cd06071">
    <property type="entry name" value="Beach"/>
    <property type="match status" value="1"/>
</dbReference>
<evidence type="ECO:0000259" key="2">
    <source>
        <dbReference type="PROSITE" id="PS50197"/>
    </source>
</evidence>
<name>A0A1J4KPM2_9EUKA</name>
<dbReference type="RefSeq" id="XP_068364876.1">
    <property type="nucleotide sequence ID" value="XM_068500341.1"/>
</dbReference>
<dbReference type="GeneID" id="94835045"/>
<dbReference type="Proteomes" id="UP000179807">
    <property type="component" value="Unassembled WGS sequence"/>
</dbReference>
<protein>
    <recommendedName>
        <fullName evidence="2">BEACH domain-containing protein</fullName>
    </recommendedName>
</protein>
<organism evidence="3 4">
    <name type="scientific">Tritrichomonas foetus</name>
    <dbReference type="NCBI Taxonomy" id="1144522"/>
    <lineage>
        <taxon>Eukaryota</taxon>
        <taxon>Metamonada</taxon>
        <taxon>Parabasalia</taxon>
        <taxon>Tritrichomonadida</taxon>
        <taxon>Tritrichomonadidae</taxon>
        <taxon>Tritrichomonas</taxon>
    </lineage>
</organism>
<dbReference type="SMART" id="SM01026">
    <property type="entry name" value="Beach"/>
    <property type="match status" value="1"/>
</dbReference>